<evidence type="ECO:0000313" key="6">
    <source>
        <dbReference type="Proteomes" id="UP000561459"/>
    </source>
</evidence>
<proteinExistence type="predicted"/>
<evidence type="ECO:0000256" key="2">
    <source>
        <dbReference type="ARBA" id="ARBA00023110"/>
    </source>
</evidence>
<reference evidence="5 6" key="1">
    <citation type="submission" date="2020-08" db="EMBL/GenBank/DDBJ databases">
        <title>Genomic Encyclopedia of Type Strains, Phase IV (KMG-IV): sequencing the most valuable type-strain genomes for metagenomic binning, comparative biology and taxonomic classification.</title>
        <authorList>
            <person name="Goeker M."/>
        </authorList>
    </citation>
    <scope>NUCLEOTIDE SEQUENCE [LARGE SCALE GENOMIC DNA]</scope>
    <source>
        <strain evidence="5 6">DSM 27568</strain>
    </source>
</reference>
<dbReference type="Proteomes" id="UP000561459">
    <property type="component" value="Unassembled WGS sequence"/>
</dbReference>
<keyword evidence="6" id="KW-1185">Reference proteome</keyword>
<feature type="domain" description="PPIase cyclophilin-type" evidence="4">
    <location>
        <begin position="136"/>
        <end position="319"/>
    </location>
</feature>
<organism evidence="5 6">
    <name type="scientific">Novosphingobium fluoreni</name>
    <dbReference type="NCBI Taxonomy" id="1391222"/>
    <lineage>
        <taxon>Bacteria</taxon>
        <taxon>Pseudomonadati</taxon>
        <taxon>Pseudomonadota</taxon>
        <taxon>Alphaproteobacteria</taxon>
        <taxon>Sphingomonadales</taxon>
        <taxon>Sphingomonadaceae</taxon>
        <taxon>Novosphingobium</taxon>
    </lineage>
</organism>
<keyword evidence="2" id="KW-0697">Rotamase</keyword>
<dbReference type="Pfam" id="PF00160">
    <property type="entry name" value="Pro_isomerase"/>
    <property type="match status" value="1"/>
</dbReference>
<dbReference type="EC" id="5.2.1.8" evidence="1"/>
<dbReference type="InterPro" id="IPR029000">
    <property type="entry name" value="Cyclophilin-like_dom_sf"/>
</dbReference>
<evidence type="ECO:0000313" key="5">
    <source>
        <dbReference type="EMBL" id="MBB3941265.1"/>
    </source>
</evidence>
<accession>A0A7W6FZL7</accession>
<sequence>MMLGCGLLTIGGGVGFSAFAEAGSDGGSKPALAAKTPAQVVAGAQPGEWIAIPAEDLLILELSPAVAVPLQEAAPEAASVETSKGGAAVAAPSSPVAERDSITPRDIVVTGPVAPAIALQRVVIQLIGPPYSQGWVSNIRLLAAQHWWDGLAIVRVQDNYVVQWGDPDAAEPGLARALPSHLQKMPPADYVAGKPGECGRFAEICPPQSLGYFTTDAIKDAYADSAGFVAGWPVAVRGARSWPAHCYGTVGVGRENSPDTGSGAELYAVIGQAPRQLDRNIAVVGRVIEGMEHLSSLPRGTGDLGFYEKAEQRARIVSIRRGSDVPDLPGFEYLSTTSPSFATYVQARANRQDAFYVQPAGGVDVCNVPVPVRRVAVPEVAPVKKRR</sequence>
<dbReference type="InterPro" id="IPR002130">
    <property type="entry name" value="Cyclophilin-type_PPIase_dom"/>
</dbReference>
<dbReference type="PANTHER" id="PTHR43246">
    <property type="entry name" value="PEPTIDYL-PROLYL CIS-TRANS ISOMERASE CYP38, CHLOROPLASTIC"/>
    <property type="match status" value="1"/>
</dbReference>
<name>A0A7W6FZL7_9SPHN</name>
<dbReference type="GO" id="GO:0003755">
    <property type="term" value="F:peptidyl-prolyl cis-trans isomerase activity"/>
    <property type="evidence" value="ECO:0007669"/>
    <property type="project" value="UniProtKB-KW"/>
</dbReference>
<dbReference type="SUPFAM" id="SSF50891">
    <property type="entry name" value="Cyclophilin-like"/>
    <property type="match status" value="1"/>
</dbReference>
<dbReference type="InterPro" id="IPR044665">
    <property type="entry name" value="E_coli_cyclophilin_A-like"/>
</dbReference>
<dbReference type="AlphaFoldDB" id="A0A7W6FZL7"/>
<keyword evidence="3 5" id="KW-0413">Isomerase</keyword>
<evidence type="ECO:0000256" key="1">
    <source>
        <dbReference type="ARBA" id="ARBA00013194"/>
    </source>
</evidence>
<dbReference type="Gene3D" id="2.40.100.10">
    <property type="entry name" value="Cyclophilin-like"/>
    <property type="match status" value="1"/>
</dbReference>
<gene>
    <name evidence="5" type="ORF">GGR39_002941</name>
</gene>
<protein>
    <recommendedName>
        <fullName evidence="1">peptidylprolyl isomerase</fullName>
        <ecNumber evidence="1">5.2.1.8</ecNumber>
    </recommendedName>
</protein>
<comment type="caution">
    <text evidence="5">The sequence shown here is derived from an EMBL/GenBank/DDBJ whole genome shotgun (WGS) entry which is preliminary data.</text>
</comment>
<evidence type="ECO:0000256" key="3">
    <source>
        <dbReference type="ARBA" id="ARBA00023235"/>
    </source>
</evidence>
<evidence type="ECO:0000259" key="4">
    <source>
        <dbReference type="Pfam" id="PF00160"/>
    </source>
</evidence>
<dbReference type="EMBL" id="JACIDY010000008">
    <property type="protein sequence ID" value="MBB3941265.1"/>
    <property type="molecule type" value="Genomic_DNA"/>
</dbReference>